<dbReference type="OrthoDB" id="777694at2759"/>
<proteinExistence type="predicted"/>
<dbReference type="EMBL" id="BMAC01000728">
    <property type="protein sequence ID" value="GFQ02119.1"/>
    <property type="molecule type" value="Genomic_DNA"/>
</dbReference>
<sequence length="146" mass="16914">MGWKITEQLSSEWRREVMSDVEASALKEDLIIWPPVVIVYNSTIDNKNHDERVIVSTEKLDMKLRGEAERYHNRYAESNHGRAELKLLKSDLNGEMSTHVVSDEREEDFLYGHLGIAEDLDKLDFDTKKRCVLRSKNEILSIVNAP</sequence>
<gene>
    <name evidence="1" type="ORF">PHJA_002355800</name>
</gene>
<protein>
    <recommendedName>
        <fullName evidence="3">XS domain-containing protein</fullName>
    </recommendedName>
</protein>
<dbReference type="Gene3D" id="3.30.70.2890">
    <property type="entry name" value="XS domain"/>
    <property type="match status" value="2"/>
</dbReference>
<name>A0A830CX19_9LAMI</name>
<organism evidence="1 2">
    <name type="scientific">Phtheirospermum japonicum</name>
    <dbReference type="NCBI Taxonomy" id="374723"/>
    <lineage>
        <taxon>Eukaryota</taxon>
        <taxon>Viridiplantae</taxon>
        <taxon>Streptophyta</taxon>
        <taxon>Embryophyta</taxon>
        <taxon>Tracheophyta</taxon>
        <taxon>Spermatophyta</taxon>
        <taxon>Magnoliopsida</taxon>
        <taxon>eudicotyledons</taxon>
        <taxon>Gunneridae</taxon>
        <taxon>Pentapetalae</taxon>
        <taxon>asterids</taxon>
        <taxon>lamiids</taxon>
        <taxon>Lamiales</taxon>
        <taxon>Orobanchaceae</taxon>
        <taxon>Orobanchaceae incertae sedis</taxon>
        <taxon>Phtheirospermum</taxon>
    </lineage>
</organism>
<evidence type="ECO:0008006" key="3">
    <source>
        <dbReference type="Google" id="ProtNLM"/>
    </source>
</evidence>
<keyword evidence="2" id="KW-1185">Reference proteome</keyword>
<comment type="caution">
    <text evidence="1">The sequence shown here is derived from an EMBL/GenBank/DDBJ whole genome shotgun (WGS) entry which is preliminary data.</text>
</comment>
<dbReference type="AlphaFoldDB" id="A0A830CX19"/>
<dbReference type="Proteomes" id="UP000653305">
    <property type="component" value="Unassembled WGS sequence"/>
</dbReference>
<accession>A0A830CX19</accession>
<dbReference type="PANTHER" id="PTHR46619">
    <property type="entry name" value="RNA RECOGNITION MOTIF XS DOMAIN PROTEIN-RELATED"/>
    <property type="match status" value="1"/>
</dbReference>
<dbReference type="PANTHER" id="PTHR46619:SF2">
    <property type="entry name" value="XS DOMAIN PROTEIN"/>
    <property type="match status" value="1"/>
</dbReference>
<evidence type="ECO:0000313" key="1">
    <source>
        <dbReference type="EMBL" id="GFQ02119.1"/>
    </source>
</evidence>
<reference evidence="1" key="1">
    <citation type="submission" date="2020-07" db="EMBL/GenBank/DDBJ databases">
        <title>Ethylene signaling mediates host invasion by parasitic plants.</title>
        <authorList>
            <person name="Yoshida S."/>
        </authorList>
    </citation>
    <scope>NUCLEOTIDE SEQUENCE</scope>
    <source>
        <strain evidence="1">Okayama</strain>
    </source>
</reference>
<dbReference type="InterPro" id="IPR038588">
    <property type="entry name" value="XS_domain_sf"/>
</dbReference>
<evidence type="ECO:0000313" key="2">
    <source>
        <dbReference type="Proteomes" id="UP000653305"/>
    </source>
</evidence>